<dbReference type="Pfam" id="PF12802">
    <property type="entry name" value="MarR_2"/>
    <property type="match status" value="1"/>
</dbReference>
<dbReference type="InterPro" id="IPR000835">
    <property type="entry name" value="HTH_MarR-typ"/>
</dbReference>
<dbReference type="PANTHER" id="PTHR33164:SF99">
    <property type="entry name" value="MARR FAMILY REGULATORY PROTEIN"/>
    <property type="match status" value="1"/>
</dbReference>
<dbReference type="InterPro" id="IPR039422">
    <property type="entry name" value="MarR/SlyA-like"/>
</dbReference>
<dbReference type="Proteomes" id="UP000294911">
    <property type="component" value="Unassembled WGS sequence"/>
</dbReference>
<keyword evidence="3" id="KW-1185">Reference proteome</keyword>
<proteinExistence type="predicted"/>
<dbReference type="SMART" id="SM00347">
    <property type="entry name" value="HTH_MARR"/>
    <property type="match status" value="1"/>
</dbReference>
<dbReference type="GO" id="GO:0006950">
    <property type="term" value="P:response to stress"/>
    <property type="evidence" value="ECO:0007669"/>
    <property type="project" value="TreeGrafter"/>
</dbReference>
<evidence type="ECO:0000259" key="1">
    <source>
        <dbReference type="PROSITE" id="PS50995"/>
    </source>
</evidence>
<sequence>MRWLTEREQRVWRAYLQATWMLSEHLGRQLQQESGIPHTYYEILVALSEAPNRTLRMSDLASACRASRSRLSHAVAKLERTGWVRRSTCDEDKRGAWASLTEAGFAALERAAPGHVTAVREYLFDVLTEEQVDVLGQIGQAIQDGLSGECAKALEQVEEVYAADSAELPEVVPSAAERATDPESA</sequence>
<evidence type="ECO:0000313" key="2">
    <source>
        <dbReference type="EMBL" id="TCP41652.1"/>
    </source>
</evidence>
<protein>
    <submittedName>
        <fullName evidence="2">MarR family transcriptional regulator</fullName>
    </submittedName>
</protein>
<dbReference type="PANTHER" id="PTHR33164">
    <property type="entry name" value="TRANSCRIPTIONAL REGULATOR, MARR FAMILY"/>
    <property type="match status" value="1"/>
</dbReference>
<name>A0A4R2PZD1_9PSEU</name>
<feature type="domain" description="HTH marR-type" evidence="1">
    <location>
        <begin position="8"/>
        <end position="144"/>
    </location>
</feature>
<accession>A0A4R2PZD1</accession>
<dbReference type="PROSITE" id="PS50995">
    <property type="entry name" value="HTH_MARR_2"/>
    <property type="match status" value="1"/>
</dbReference>
<dbReference type="InterPro" id="IPR036388">
    <property type="entry name" value="WH-like_DNA-bd_sf"/>
</dbReference>
<dbReference type="SUPFAM" id="SSF46785">
    <property type="entry name" value="Winged helix' DNA-binding domain"/>
    <property type="match status" value="1"/>
</dbReference>
<gene>
    <name evidence="2" type="ORF">EV191_12537</name>
</gene>
<comment type="caution">
    <text evidence="2">The sequence shown here is derived from an EMBL/GenBank/DDBJ whole genome shotgun (WGS) entry which is preliminary data.</text>
</comment>
<dbReference type="EMBL" id="SLXQ01000025">
    <property type="protein sequence ID" value="TCP41652.1"/>
    <property type="molecule type" value="Genomic_DNA"/>
</dbReference>
<dbReference type="GO" id="GO:0003700">
    <property type="term" value="F:DNA-binding transcription factor activity"/>
    <property type="evidence" value="ECO:0007669"/>
    <property type="project" value="InterPro"/>
</dbReference>
<reference evidence="2 3" key="1">
    <citation type="submission" date="2019-03" db="EMBL/GenBank/DDBJ databases">
        <title>Genomic Encyclopedia of Type Strains, Phase IV (KMG-IV): sequencing the most valuable type-strain genomes for metagenomic binning, comparative biology and taxonomic classification.</title>
        <authorList>
            <person name="Goeker M."/>
        </authorList>
    </citation>
    <scope>NUCLEOTIDE SEQUENCE [LARGE SCALE GENOMIC DNA]</scope>
    <source>
        <strain evidence="2 3">DSM 45765</strain>
    </source>
</reference>
<dbReference type="AlphaFoldDB" id="A0A4R2PZD1"/>
<organism evidence="2 3">
    <name type="scientific">Tamaricihabitans halophyticus</name>
    <dbReference type="NCBI Taxonomy" id="1262583"/>
    <lineage>
        <taxon>Bacteria</taxon>
        <taxon>Bacillati</taxon>
        <taxon>Actinomycetota</taxon>
        <taxon>Actinomycetes</taxon>
        <taxon>Pseudonocardiales</taxon>
        <taxon>Pseudonocardiaceae</taxon>
        <taxon>Tamaricihabitans</taxon>
    </lineage>
</organism>
<dbReference type="InterPro" id="IPR036390">
    <property type="entry name" value="WH_DNA-bd_sf"/>
</dbReference>
<dbReference type="Gene3D" id="1.10.10.10">
    <property type="entry name" value="Winged helix-like DNA-binding domain superfamily/Winged helix DNA-binding domain"/>
    <property type="match status" value="1"/>
</dbReference>
<evidence type="ECO:0000313" key="3">
    <source>
        <dbReference type="Proteomes" id="UP000294911"/>
    </source>
</evidence>
<dbReference type="PRINTS" id="PR00598">
    <property type="entry name" value="HTHMARR"/>
</dbReference>